<keyword evidence="10" id="KW-1185">Reference proteome</keyword>
<keyword evidence="4" id="KW-0378">Hydrolase</keyword>
<name>A0A6I1MT45_9CLOT</name>
<dbReference type="InterPro" id="IPR022764">
    <property type="entry name" value="Peptidase_S54_rhomboid_dom"/>
</dbReference>
<keyword evidence="6 7" id="KW-0472">Membrane</keyword>
<feature type="transmembrane region" description="Helical" evidence="7">
    <location>
        <begin position="206"/>
        <end position="226"/>
    </location>
</feature>
<evidence type="ECO:0000256" key="6">
    <source>
        <dbReference type="ARBA" id="ARBA00023136"/>
    </source>
</evidence>
<evidence type="ECO:0000313" key="10">
    <source>
        <dbReference type="Proteomes" id="UP000430345"/>
    </source>
</evidence>
<dbReference type="SUPFAM" id="SSF144091">
    <property type="entry name" value="Rhomboid-like"/>
    <property type="match status" value="1"/>
</dbReference>
<dbReference type="Pfam" id="PF01694">
    <property type="entry name" value="Rhomboid"/>
    <property type="match status" value="1"/>
</dbReference>
<evidence type="ECO:0000256" key="1">
    <source>
        <dbReference type="ARBA" id="ARBA00004141"/>
    </source>
</evidence>
<reference evidence="9 10" key="1">
    <citation type="submission" date="2019-10" db="EMBL/GenBank/DDBJ databases">
        <title>The Genome Sequence of Clostridium tarantellae Isolated from Fish Brain.</title>
        <authorList>
            <person name="Bano L."/>
            <person name="Kiel M."/>
            <person name="Sales G."/>
            <person name="Doxey A.C."/>
            <person name="Mansfield M.J."/>
            <person name="Schiavone M."/>
            <person name="Rossetto O."/>
            <person name="Pirazzini M."/>
            <person name="Dobrindt U."/>
            <person name="Montecucco C."/>
        </authorList>
    </citation>
    <scope>NUCLEOTIDE SEQUENCE [LARGE SCALE GENOMIC DNA]</scope>
    <source>
        <strain evidence="9 10">DSM 3997</strain>
    </source>
</reference>
<dbReference type="AlphaFoldDB" id="A0A6I1MT45"/>
<dbReference type="InterPro" id="IPR035952">
    <property type="entry name" value="Rhomboid-like_sf"/>
</dbReference>
<dbReference type="Proteomes" id="UP000430345">
    <property type="component" value="Unassembled WGS sequence"/>
</dbReference>
<feature type="domain" description="Peptidase S54 rhomboid" evidence="8">
    <location>
        <begin position="197"/>
        <end position="332"/>
    </location>
</feature>
<evidence type="ECO:0000256" key="5">
    <source>
        <dbReference type="ARBA" id="ARBA00022989"/>
    </source>
</evidence>
<proteinExistence type="inferred from homology"/>
<evidence type="ECO:0000256" key="3">
    <source>
        <dbReference type="ARBA" id="ARBA00022692"/>
    </source>
</evidence>
<dbReference type="EMBL" id="WHJC01000140">
    <property type="protein sequence ID" value="MPQ44041.1"/>
    <property type="molecule type" value="Genomic_DNA"/>
</dbReference>
<dbReference type="Gene3D" id="1.20.1540.10">
    <property type="entry name" value="Rhomboid-like"/>
    <property type="match status" value="1"/>
</dbReference>
<organism evidence="9 10">
    <name type="scientific">Clostridium tarantellae</name>
    <dbReference type="NCBI Taxonomy" id="39493"/>
    <lineage>
        <taxon>Bacteria</taxon>
        <taxon>Bacillati</taxon>
        <taxon>Bacillota</taxon>
        <taxon>Clostridia</taxon>
        <taxon>Eubacteriales</taxon>
        <taxon>Clostridiaceae</taxon>
        <taxon>Clostridium</taxon>
    </lineage>
</organism>
<feature type="transmembrane region" description="Helical" evidence="7">
    <location>
        <begin position="238"/>
        <end position="257"/>
    </location>
</feature>
<evidence type="ECO:0000259" key="8">
    <source>
        <dbReference type="Pfam" id="PF01694"/>
    </source>
</evidence>
<feature type="transmembrane region" description="Helical" evidence="7">
    <location>
        <begin position="291"/>
        <end position="309"/>
    </location>
</feature>
<feature type="transmembrane region" description="Helical" evidence="7">
    <location>
        <begin position="315"/>
        <end position="334"/>
    </location>
</feature>
<keyword evidence="3 7" id="KW-0812">Transmembrane</keyword>
<evidence type="ECO:0000313" key="9">
    <source>
        <dbReference type="EMBL" id="MPQ44041.1"/>
    </source>
</evidence>
<dbReference type="GO" id="GO:0006508">
    <property type="term" value="P:proteolysis"/>
    <property type="evidence" value="ECO:0007669"/>
    <property type="project" value="UniProtKB-KW"/>
</dbReference>
<feature type="transmembrane region" description="Helical" evidence="7">
    <location>
        <begin position="146"/>
        <end position="166"/>
    </location>
</feature>
<dbReference type="GO" id="GO:0004252">
    <property type="term" value="F:serine-type endopeptidase activity"/>
    <property type="evidence" value="ECO:0007669"/>
    <property type="project" value="InterPro"/>
</dbReference>
<dbReference type="OrthoDB" id="9813074at2"/>
<dbReference type="InterPro" id="IPR050925">
    <property type="entry name" value="Rhomboid_protease_S54"/>
</dbReference>
<sequence length="341" mass="38714">MSLFQKDFFNILIKNYGFYIYEIEKENKWIAIKTVENRGLYSVIISKEDEEEENFREAKEFLESKGVPYSIHNVILSTNNLGSKKENSIITHDNYYRIVIDVKTKSINSYSFNSEPLVQILVSLFNGGYENKVPWYRKIKIGKTTAILMAINILVFIGSVLVSTFFTGRFFSNLLEVNPRVLYILGAKDTVSILYGGEYYRLITSMFLHGGLLHLAFNMYALYALGDTIEMIYGRVKYIIIYFFSGIMASIFSTIFASRYIGVGASGAIFGLLGAALVYAFYEKHRIGKHFFTNIIVVILTNAFIGLSIPNIDNSAHLGGLISGLALSLVFYNMNLKKRIK</sequence>
<dbReference type="GO" id="GO:0016020">
    <property type="term" value="C:membrane"/>
    <property type="evidence" value="ECO:0007669"/>
    <property type="project" value="UniProtKB-SubCell"/>
</dbReference>
<evidence type="ECO:0000256" key="7">
    <source>
        <dbReference type="SAM" id="Phobius"/>
    </source>
</evidence>
<gene>
    <name evidence="9" type="ORF">GBZ86_09735</name>
</gene>
<dbReference type="PANTHER" id="PTHR43731">
    <property type="entry name" value="RHOMBOID PROTEASE"/>
    <property type="match status" value="1"/>
</dbReference>
<keyword evidence="5 7" id="KW-1133">Transmembrane helix</keyword>
<evidence type="ECO:0000256" key="4">
    <source>
        <dbReference type="ARBA" id="ARBA00022801"/>
    </source>
</evidence>
<dbReference type="PANTHER" id="PTHR43731:SF14">
    <property type="entry name" value="PRESENILIN-ASSOCIATED RHOMBOID-LIKE PROTEIN, MITOCHONDRIAL"/>
    <property type="match status" value="1"/>
</dbReference>
<accession>A0A6I1MT45</accession>
<comment type="similarity">
    <text evidence="2">Belongs to the peptidase S54 family.</text>
</comment>
<feature type="transmembrane region" description="Helical" evidence="7">
    <location>
        <begin position="263"/>
        <end position="282"/>
    </location>
</feature>
<comment type="caution">
    <text evidence="9">The sequence shown here is derived from an EMBL/GenBank/DDBJ whole genome shotgun (WGS) entry which is preliminary data.</text>
</comment>
<comment type="subcellular location">
    <subcellularLocation>
        <location evidence="1">Membrane</location>
        <topology evidence="1">Multi-pass membrane protein</topology>
    </subcellularLocation>
</comment>
<protein>
    <submittedName>
        <fullName evidence="9">Rhomboid family intramembrane serine protease</fullName>
    </submittedName>
</protein>
<evidence type="ECO:0000256" key="2">
    <source>
        <dbReference type="ARBA" id="ARBA00009045"/>
    </source>
</evidence>
<dbReference type="RefSeq" id="WP_152890160.1">
    <property type="nucleotide sequence ID" value="NZ_WHJC01000140.1"/>
</dbReference>
<keyword evidence="9" id="KW-0645">Protease</keyword>